<protein>
    <recommendedName>
        <fullName evidence="4 13">Tetraacyldisaccharide 4'-kinase</fullName>
        <ecNumber evidence="3 13">2.7.1.130</ecNumber>
    </recommendedName>
    <alternativeName>
        <fullName evidence="12 13">Lipid A 4'-kinase</fullName>
    </alternativeName>
</protein>
<evidence type="ECO:0000256" key="12">
    <source>
        <dbReference type="ARBA" id="ARBA00029757"/>
    </source>
</evidence>
<keyword evidence="9 13" id="KW-0418">Kinase</keyword>
<comment type="catalytic activity">
    <reaction evidence="13">
        <text>a lipid A disaccharide + ATP = a lipid IVA + ADP + H(+)</text>
        <dbReference type="Rhea" id="RHEA:67840"/>
        <dbReference type="ChEBI" id="CHEBI:15378"/>
        <dbReference type="ChEBI" id="CHEBI:30616"/>
        <dbReference type="ChEBI" id="CHEBI:176343"/>
        <dbReference type="ChEBI" id="CHEBI:176425"/>
        <dbReference type="ChEBI" id="CHEBI:456216"/>
        <dbReference type="EC" id="2.7.1.130"/>
    </reaction>
</comment>
<accession>A0A4U0Q5T6</accession>
<evidence type="ECO:0000256" key="5">
    <source>
        <dbReference type="ARBA" id="ARBA00022516"/>
    </source>
</evidence>
<evidence type="ECO:0000256" key="7">
    <source>
        <dbReference type="ARBA" id="ARBA00022679"/>
    </source>
</evidence>
<comment type="pathway">
    <text evidence="2 13">Glycolipid biosynthesis; lipid IV(A) biosynthesis; lipid IV(A) from (3R)-3-hydroxytetradecanoyl-[acyl-carrier-protein] and UDP-N-acetyl-alpha-D-glucosamine: step 6/6.</text>
</comment>
<reference evidence="14 15" key="1">
    <citation type="submission" date="2019-04" db="EMBL/GenBank/DDBJ databases">
        <title>Chitiniphilus eburnea sp. nov., a novel chitinolytic bacterium isolated from aquaculture sludge.</title>
        <authorList>
            <person name="Sheng M."/>
        </authorList>
    </citation>
    <scope>NUCLEOTIDE SEQUENCE [LARGE SCALE GENOMIC DNA]</scope>
    <source>
        <strain evidence="14 15">HX-2-15</strain>
    </source>
</reference>
<comment type="function">
    <text evidence="1 13">Transfers the gamma-phosphate of ATP to the 4'-position of a tetraacyldisaccharide 1-phosphate intermediate (termed DS-1-P) to form tetraacyldisaccharide 1,4'-bis-phosphate (lipid IVA).</text>
</comment>
<keyword evidence="5 13" id="KW-0444">Lipid biosynthesis</keyword>
<dbReference type="RefSeq" id="WP_136772455.1">
    <property type="nucleotide sequence ID" value="NZ_CP156074.1"/>
</dbReference>
<evidence type="ECO:0000256" key="8">
    <source>
        <dbReference type="ARBA" id="ARBA00022741"/>
    </source>
</evidence>
<dbReference type="InterPro" id="IPR027417">
    <property type="entry name" value="P-loop_NTPase"/>
</dbReference>
<dbReference type="Pfam" id="PF02606">
    <property type="entry name" value="LpxK"/>
    <property type="match status" value="1"/>
</dbReference>
<evidence type="ECO:0000313" key="15">
    <source>
        <dbReference type="Proteomes" id="UP000310016"/>
    </source>
</evidence>
<comment type="similarity">
    <text evidence="13">Belongs to the LpxK family.</text>
</comment>
<dbReference type="GO" id="GO:0005524">
    <property type="term" value="F:ATP binding"/>
    <property type="evidence" value="ECO:0007669"/>
    <property type="project" value="UniProtKB-UniRule"/>
</dbReference>
<dbReference type="OrthoDB" id="9766423at2"/>
<feature type="binding site" evidence="13">
    <location>
        <begin position="58"/>
        <end position="65"/>
    </location>
    <ligand>
        <name>ATP</name>
        <dbReference type="ChEBI" id="CHEBI:30616"/>
    </ligand>
</feature>
<name>A0A4U0Q5T6_9NEIS</name>
<dbReference type="PANTHER" id="PTHR42724:SF1">
    <property type="entry name" value="TETRAACYLDISACCHARIDE 4'-KINASE, MITOCHONDRIAL-RELATED"/>
    <property type="match status" value="1"/>
</dbReference>
<dbReference type="GO" id="GO:0009029">
    <property type="term" value="F:lipid-A 4'-kinase activity"/>
    <property type="evidence" value="ECO:0007669"/>
    <property type="project" value="UniProtKB-UniRule"/>
</dbReference>
<evidence type="ECO:0000256" key="4">
    <source>
        <dbReference type="ARBA" id="ARBA00016436"/>
    </source>
</evidence>
<dbReference type="AlphaFoldDB" id="A0A4U0Q5T6"/>
<keyword evidence="15" id="KW-1185">Reference proteome</keyword>
<evidence type="ECO:0000256" key="13">
    <source>
        <dbReference type="HAMAP-Rule" id="MF_00409"/>
    </source>
</evidence>
<dbReference type="GO" id="GO:0009245">
    <property type="term" value="P:lipid A biosynthetic process"/>
    <property type="evidence" value="ECO:0007669"/>
    <property type="project" value="UniProtKB-UniRule"/>
</dbReference>
<evidence type="ECO:0000313" key="14">
    <source>
        <dbReference type="EMBL" id="TJZ75542.1"/>
    </source>
</evidence>
<keyword evidence="8 13" id="KW-0547">Nucleotide-binding</keyword>
<gene>
    <name evidence="13" type="primary">lpxK</name>
    <name evidence="14" type="ORF">FAZ21_06400</name>
</gene>
<dbReference type="PANTHER" id="PTHR42724">
    <property type="entry name" value="TETRAACYLDISACCHARIDE 4'-KINASE"/>
    <property type="match status" value="1"/>
</dbReference>
<evidence type="ECO:0000256" key="1">
    <source>
        <dbReference type="ARBA" id="ARBA00002274"/>
    </source>
</evidence>
<evidence type="ECO:0000256" key="6">
    <source>
        <dbReference type="ARBA" id="ARBA00022556"/>
    </source>
</evidence>
<keyword evidence="6 13" id="KW-0441">Lipid A biosynthesis</keyword>
<evidence type="ECO:0000256" key="9">
    <source>
        <dbReference type="ARBA" id="ARBA00022777"/>
    </source>
</evidence>
<dbReference type="SUPFAM" id="SSF52540">
    <property type="entry name" value="P-loop containing nucleoside triphosphate hydrolases"/>
    <property type="match status" value="1"/>
</dbReference>
<organism evidence="14 15">
    <name type="scientific">Chitiniphilus eburneus</name>
    <dbReference type="NCBI Taxonomy" id="2571148"/>
    <lineage>
        <taxon>Bacteria</taxon>
        <taxon>Pseudomonadati</taxon>
        <taxon>Pseudomonadota</taxon>
        <taxon>Betaproteobacteria</taxon>
        <taxon>Neisseriales</taxon>
        <taxon>Chitinibacteraceae</taxon>
        <taxon>Chitiniphilus</taxon>
    </lineage>
</organism>
<dbReference type="UniPathway" id="UPA00359">
    <property type="reaction ID" value="UER00482"/>
</dbReference>
<sequence length="341" mass="36076">MSFPDRLWYTPHHPLSLLLRPLSWLFGAVAARRRARYLRGTVARVRLPVPVVVIGNISVGGTGKTPLTIWLARALAARGWRPGIVSRGYGGAAVAPQAVSPDSNPALVGDEPLLLARATGVPVFVCRHRAEAGRALLAAYPEVNVILCDDGLQHLALARDLELCVIDGARGVGNGALLPAGPLREPVSRLAEMDALVVNGETALALPAGVPAFAMQLIPGHFHRLDDPGRTRTATDFITPPSAVCGIGNPARFFTTLTALGLVFQPRPFADHHPFTLVDLPLGEVVVTAKDAVKLAALPGLGDAGARIWVLPVAAELSPDLAAWVTQQLESREKPHGPQTA</sequence>
<proteinExistence type="inferred from homology"/>
<keyword evidence="7 13" id="KW-0808">Transferase</keyword>
<evidence type="ECO:0000256" key="2">
    <source>
        <dbReference type="ARBA" id="ARBA00004870"/>
    </source>
</evidence>
<dbReference type="GO" id="GO:0009244">
    <property type="term" value="P:lipopolysaccharide core region biosynthetic process"/>
    <property type="evidence" value="ECO:0007669"/>
    <property type="project" value="TreeGrafter"/>
</dbReference>
<evidence type="ECO:0000256" key="3">
    <source>
        <dbReference type="ARBA" id="ARBA00012071"/>
    </source>
</evidence>
<keyword evidence="10 13" id="KW-0067">ATP-binding</keyword>
<comment type="caution">
    <text evidence="14">The sequence shown here is derived from an EMBL/GenBank/DDBJ whole genome shotgun (WGS) entry which is preliminary data.</text>
</comment>
<dbReference type="InterPro" id="IPR003758">
    <property type="entry name" value="LpxK"/>
</dbReference>
<dbReference type="GO" id="GO:0005886">
    <property type="term" value="C:plasma membrane"/>
    <property type="evidence" value="ECO:0007669"/>
    <property type="project" value="TreeGrafter"/>
</dbReference>
<dbReference type="NCBIfam" id="TIGR00682">
    <property type="entry name" value="lpxK"/>
    <property type="match status" value="1"/>
</dbReference>
<dbReference type="EC" id="2.7.1.130" evidence="3 13"/>
<dbReference type="HAMAP" id="MF_00409">
    <property type="entry name" value="LpxK"/>
    <property type="match status" value="1"/>
</dbReference>
<evidence type="ECO:0000256" key="11">
    <source>
        <dbReference type="ARBA" id="ARBA00023098"/>
    </source>
</evidence>
<dbReference type="EMBL" id="SUMF01000004">
    <property type="protein sequence ID" value="TJZ75542.1"/>
    <property type="molecule type" value="Genomic_DNA"/>
</dbReference>
<evidence type="ECO:0000256" key="10">
    <source>
        <dbReference type="ARBA" id="ARBA00022840"/>
    </source>
</evidence>
<keyword evidence="11 13" id="KW-0443">Lipid metabolism</keyword>
<dbReference type="Proteomes" id="UP000310016">
    <property type="component" value="Unassembled WGS sequence"/>
</dbReference>